<dbReference type="RefSeq" id="XP_007745826.1">
    <property type="nucleotide sequence ID" value="XM_007747636.1"/>
</dbReference>
<reference evidence="8 9" key="1">
    <citation type="submission" date="2013-03" db="EMBL/GenBank/DDBJ databases">
        <title>The Genome Sequence of Cladophialophora psammophila CBS 110553.</title>
        <authorList>
            <consortium name="The Broad Institute Genomics Platform"/>
            <person name="Cuomo C."/>
            <person name="de Hoog S."/>
            <person name="Gorbushina A."/>
            <person name="Walker B."/>
            <person name="Young S.K."/>
            <person name="Zeng Q."/>
            <person name="Gargeya S."/>
            <person name="Fitzgerald M."/>
            <person name="Haas B."/>
            <person name="Abouelleil A."/>
            <person name="Allen A.W."/>
            <person name="Alvarado L."/>
            <person name="Arachchi H.M."/>
            <person name="Berlin A.M."/>
            <person name="Chapman S.B."/>
            <person name="Gainer-Dewar J."/>
            <person name="Goldberg J."/>
            <person name="Griggs A."/>
            <person name="Gujja S."/>
            <person name="Hansen M."/>
            <person name="Howarth C."/>
            <person name="Imamovic A."/>
            <person name="Ireland A."/>
            <person name="Larimer J."/>
            <person name="McCowan C."/>
            <person name="Murphy C."/>
            <person name="Pearson M."/>
            <person name="Poon T.W."/>
            <person name="Priest M."/>
            <person name="Roberts A."/>
            <person name="Saif S."/>
            <person name="Shea T."/>
            <person name="Sisk P."/>
            <person name="Sykes S."/>
            <person name="Wortman J."/>
            <person name="Nusbaum C."/>
            <person name="Birren B."/>
        </authorList>
    </citation>
    <scope>NUCLEOTIDE SEQUENCE [LARGE SCALE GENOMIC DNA]</scope>
    <source>
        <strain evidence="8 9">CBS 110553</strain>
    </source>
</reference>
<dbReference type="InterPro" id="IPR012308">
    <property type="entry name" value="DNA_ligase_ATP-dep_N"/>
</dbReference>
<dbReference type="PANTHER" id="PTHR45997">
    <property type="entry name" value="DNA LIGASE 4"/>
    <property type="match status" value="1"/>
</dbReference>
<comment type="similarity">
    <text evidence="1">Belongs to the ATP-dependent DNA ligase family.</text>
</comment>
<evidence type="ECO:0000313" key="9">
    <source>
        <dbReference type="Proteomes" id="UP000019471"/>
    </source>
</evidence>
<dbReference type="Pfam" id="PF04675">
    <property type="entry name" value="DNA_ligase_A_N"/>
    <property type="match status" value="1"/>
</dbReference>
<dbReference type="AlphaFoldDB" id="W9XHZ0"/>
<keyword evidence="9" id="KW-1185">Reference proteome</keyword>
<feature type="compositionally biased region" description="Basic and acidic residues" evidence="6">
    <location>
        <begin position="875"/>
        <end position="892"/>
    </location>
</feature>
<dbReference type="GO" id="GO:0003910">
    <property type="term" value="F:DNA ligase (ATP) activity"/>
    <property type="evidence" value="ECO:0007669"/>
    <property type="project" value="InterPro"/>
</dbReference>
<evidence type="ECO:0000256" key="5">
    <source>
        <dbReference type="ARBA" id="ARBA00023242"/>
    </source>
</evidence>
<dbReference type="GO" id="GO:0032807">
    <property type="term" value="C:DNA ligase IV complex"/>
    <property type="evidence" value="ECO:0007669"/>
    <property type="project" value="TreeGrafter"/>
</dbReference>
<dbReference type="GO" id="GO:0006297">
    <property type="term" value="P:nucleotide-excision repair, DNA gap filling"/>
    <property type="evidence" value="ECO:0007669"/>
    <property type="project" value="TreeGrafter"/>
</dbReference>
<evidence type="ECO:0000256" key="1">
    <source>
        <dbReference type="ARBA" id="ARBA00007572"/>
    </source>
</evidence>
<accession>W9XHZ0</accession>
<dbReference type="Proteomes" id="UP000019471">
    <property type="component" value="Unassembled WGS sequence"/>
</dbReference>
<dbReference type="Gene3D" id="2.40.50.140">
    <property type="entry name" value="Nucleic acid-binding proteins"/>
    <property type="match status" value="1"/>
</dbReference>
<comment type="caution">
    <text evidence="8">The sequence shown here is derived from an EMBL/GenBank/DDBJ whole genome shotgun (WGS) entry which is preliminary data.</text>
</comment>
<organism evidence="8 9">
    <name type="scientific">Cladophialophora psammophila CBS 110553</name>
    <dbReference type="NCBI Taxonomy" id="1182543"/>
    <lineage>
        <taxon>Eukaryota</taxon>
        <taxon>Fungi</taxon>
        <taxon>Dikarya</taxon>
        <taxon>Ascomycota</taxon>
        <taxon>Pezizomycotina</taxon>
        <taxon>Eurotiomycetes</taxon>
        <taxon>Chaetothyriomycetidae</taxon>
        <taxon>Chaetothyriales</taxon>
        <taxon>Herpotrichiellaceae</taxon>
        <taxon>Cladophialophora</taxon>
    </lineage>
</organism>
<proteinExistence type="inferred from homology"/>
<dbReference type="STRING" id="1182543.W9XHZ0"/>
<feature type="domain" description="ATP-dependent DNA ligase family profile" evidence="7">
    <location>
        <begin position="386"/>
        <end position="507"/>
    </location>
</feature>
<dbReference type="Gene3D" id="3.30.470.30">
    <property type="entry name" value="DNA ligase/mRNA capping enzyme"/>
    <property type="match status" value="1"/>
</dbReference>
<feature type="region of interest" description="Disordered" evidence="6">
    <location>
        <begin position="831"/>
        <end position="914"/>
    </location>
</feature>
<keyword evidence="2" id="KW-0436">Ligase</keyword>
<dbReference type="EMBL" id="AMGX01000010">
    <property type="protein sequence ID" value="EXJ69974.1"/>
    <property type="molecule type" value="Genomic_DNA"/>
</dbReference>
<keyword evidence="5" id="KW-0539">Nucleus</keyword>
<dbReference type="GO" id="GO:0006303">
    <property type="term" value="P:double-strand break repair via nonhomologous end joining"/>
    <property type="evidence" value="ECO:0007669"/>
    <property type="project" value="TreeGrafter"/>
</dbReference>
<feature type="compositionally biased region" description="Polar residues" evidence="6">
    <location>
        <begin position="894"/>
        <end position="914"/>
    </location>
</feature>
<sequence length="1080" mass="121908">MPFKFKHLVQLLEDLNRARKQAQSLSTRHSTPADEIIIKWFSRHESDIIRHGPSAVAFLSCMLLDRVPNRVYGLQEKSLASVLCKALFIENTSRGRQLHEWEVTGLDFATCLEKHVMALAENDPPPAHKEVTLEDIDAVLRQLAANSKFASPEMRRHRDGVKSEIPLRSILSRLHSREAKWFVRMIQRSYGPVQIPESLVLGCFHFLLPDILSLQNSIDEAVEVLGKPDLISIPHDPPSALQQEYRQECARHLTPKLGVMVKRLEYFKARSIRHCCQMANLRTMSVERKYDGWYCQIHIDKSKGKECIQIFSKRGKDSTKPFIRLHGALEAGLRLGDPACAITQNCIFEGEMLVWSRSRQAILPFEKIRKYTQYGGRTIGAGADSPRSSDEQLMIIFYDCLWHDNQNLVNEPHHVRRQRLEEIVSVTEGLAQLGDRREIRFGSESAKAELRKFFGYAIEQRWEGFVLKGCRDPYLSIGWHTNAIKLKKDYIKGLGDAADLCIIGGRKDPLEAEKYGGSLNWTTFYVACLQNKEVIQRFGTKPKFLILDILTRQTMSEGTFRELNQRGLGFCVPFSGSTEQMDVNIEQPGIMLLPPTVLFTKPFVVEVTGAAFTKPADVAYYALRFPRDIKLHFDRPLTETHSFEELQEMARESLTPVDSEEQEDVNWILRLTEADGKQNQCVDLHAAGTPSPSRVSTASVSTCMSSPLTASRVDHVGTHQPQPALSNYAVAVKPDATPSPKTASTCQSSPLALPANRAQRLDESAALPPPINHVLSPGKGVKRKHEESNLSTVANKRLRKNSFKRLVIPLQSSLQNKTYPVHPYEPPAVFRSPTKTIEQSPSTSPISQQRKPLRELNNVSTKRGLEKLTSTQAESGDHGEMGTAKTVDEHVRNKSSTSKMGNSTSTSHESQASAGSAHGLDLVILKVMSSSALSPQDIKSVNWVTVVYVQLVDSVSSKLVRNTTYETARTISKEYKRYRETEKKCHRIARHAEDPGYQLQPRQPQRRMILFYDEKIQSSFVSSSSDIILKRAGDVLRKRQARKYFAGALLMTAHEDTEDVVSRAIWDWRESVRLLSELRS</sequence>
<dbReference type="InterPro" id="IPR036599">
    <property type="entry name" value="DNA_ligase_N_sf"/>
</dbReference>
<dbReference type="InterPro" id="IPR012310">
    <property type="entry name" value="DNA_ligase_ATP-dep_cent"/>
</dbReference>
<evidence type="ECO:0000256" key="3">
    <source>
        <dbReference type="ARBA" id="ARBA00022741"/>
    </source>
</evidence>
<dbReference type="GO" id="GO:0005524">
    <property type="term" value="F:ATP binding"/>
    <property type="evidence" value="ECO:0007669"/>
    <property type="project" value="UniProtKB-KW"/>
</dbReference>
<evidence type="ECO:0000256" key="2">
    <source>
        <dbReference type="ARBA" id="ARBA00022598"/>
    </source>
</evidence>
<dbReference type="SUPFAM" id="SSF56091">
    <property type="entry name" value="DNA ligase/mRNA capping enzyme, catalytic domain"/>
    <property type="match status" value="1"/>
</dbReference>
<name>W9XHZ0_9EURO</name>
<feature type="region of interest" description="Disordered" evidence="6">
    <location>
        <begin position="767"/>
        <end position="789"/>
    </location>
</feature>
<gene>
    <name evidence="8" type="ORF">A1O5_07047</name>
</gene>
<evidence type="ECO:0000256" key="4">
    <source>
        <dbReference type="ARBA" id="ARBA00022840"/>
    </source>
</evidence>
<dbReference type="eggNOG" id="KOG0966">
    <property type="taxonomic scope" value="Eukaryota"/>
</dbReference>
<evidence type="ECO:0000259" key="7">
    <source>
        <dbReference type="PROSITE" id="PS50160"/>
    </source>
</evidence>
<dbReference type="PANTHER" id="PTHR45997:SF2">
    <property type="entry name" value="ATP DEPENDENT DNA LIGASE DOMAIN PROTEIN (AFU_ORTHOLOGUE AFUA_5G02430)"/>
    <property type="match status" value="1"/>
</dbReference>
<dbReference type="GeneID" id="19191753"/>
<keyword evidence="4" id="KW-0067">ATP-binding</keyword>
<evidence type="ECO:0000256" key="6">
    <source>
        <dbReference type="SAM" id="MobiDB-lite"/>
    </source>
</evidence>
<protein>
    <recommendedName>
        <fullName evidence="7">ATP-dependent DNA ligase family profile domain-containing protein</fullName>
    </recommendedName>
</protein>
<dbReference type="GO" id="GO:0003677">
    <property type="term" value="F:DNA binding"/>
    <property type="evidence" value="ECO:0007669"/>
    <property type="project" value="InterPro"/>
</dbReference>
<dbReference type="HOGENOM" id="CLU_004299_0_1_1"/>
<dbReference type="GO" id="GO:0006310">
    <property type="term" value="P:DNA recombination"/>
    <property type="evidence" value="ECO:0007669"/>
    <property type="project" value="InterPro"/>
</dbReference>
<dbReference type="Gene3D" id="1.10.3260.10">
    <property type="entry name" value="DNA ligase, ATP-dependent, N-terminal domain"/>
    <property type="match status" value="1"/>
</dbReference>
<evidence type="ECO:0000313" key="8">
    <source>
        <dbReference type="EMBL" id="EXJ69974.1"/>
    </source>
</evidence>
<keyword evidence="3" id="KW-0547">Nucleotide-binding</keyword>
<feature type="compositionally biased region" description="Polar residues" evidence="6">
    <location>
        <begin position="833"/>
        <end position="850"/>
    </location>
</feature>
<dbReference type="PROSITE" id="PS50160">
    <property type="entry name" value="DNA_LIGASE_A3"/>
    <property type="match status" value="1"/>
</dbReference>
<dbReference type="OrthoDB" id="2160351at2759"/>
<dbReference type="InterPro" id="IPR029710">
    <property type="entry name" value="LIG4"/>
</dbReference>
<dbReference type="InterPro" id="IPR012340">
    <property type="entry name" value="NA-bd_OB-fold"/>
</dbReference>
<dbReference type="Pfam" id="PF01068">
    <property type="entry name" value="DNA_ligase_A_M"/>
    <property type="match status" value="1"/>
</dbReference>